<dbReference type="HOGENOM" id="CLU_083246_0_0_9"/>
<evidence type="ECO:0000313" key="2">
    <source>
        <dbReference type="Proteomes" id="UP000010420"/>
    </source>
</evidence>
<reference evidence="1 2" key="1">
    <citation type="submission" date="2012-05" db="EMBL/GenBank/DDBJ databases">
        <authorList>
            <person name="Weinstock G."/>
            <person name="Sodergren E."/>
            <person name="Lobos E.A."/>
            <person name="Fulton L."/>
            <person name="Fulton R."/>
            <person name="Courtney L."/>
            <person name="Fronick C."/>
            <person name="O'Laughlin M."/>
            <person name="Godfrey J."/>
            <person name="Wilson R.M."/>
            <person name="Miner T."/>
            <person name="Farmer C."/>
            <person name="Delehaunty K."/>
            <person name="Cordes M."/>
            <person name="Minx P."/>
            <person name="Tomlinson C."/>
            <person name="Chen J."/>
            <person name="Wollam A."/>
            <person name="Pepin K.H."/>
            <person name="Bhonagiri V."/>
            <person name="Zhang X."/>
            <person name="Suruliraj S."/>
            <person name="Warren W."/>
            <person name="Mitreva M."/>
            <person name="Mardis E.R."/>
            <person name="Wilson R.K."/>
        </authorList>
    </citation>
    <scope>NUCLEOTIDE SEQUENCE [LARGE SCALE GENOMIC DNA]</scope>
    <source>
        <strain evidence="1 2">DSM 1785</strain>
    </source>
</reference>
<dbReference type="STRING" id="545697.HMPREF0216_01279"/>
<dbReference type="eggNOG" id="ENOG502Z7P7">
    <property type="taxonomic scope" value="Bacteria"/>
</dbReference>
<dbReference type="Proteomes" id="UP000010420">
    <property type="component" value="Unassembled WGS sequence"/>
</dbReference>
<keyword evidence="2" id="KW-1185">Reference proteome</keyword>
<name>L1QI65_9CLOT</name>
<dbReference type="PIRSF" id="PIRSF011575">
    <property type="entry name" value="YabG"/>
    <property type="match status" value="1"/>
</dbReference>
<dbReference type="NCBIfam" id="TIGR02855">
    <property type="entry name" value="spore_yabG"/>
    <property type="match status" value="1"/>
</dbReference>
<organism evidence="1 2">
    <name type="scientific">Clostridium celatum DSM 1785</name>
    <dbReference type="NCBI Taxonomy" id="545697"/>
    <lineage>
        <taxon>Bacteria</taxon>
        <taxon>Bacillati</taxon>
        <taxon>Bacillota</taxon>
        <taxon>Clostridia</taxon>
        <taxon>Eubacteriales</taxon>
        <taxon>Clostridiaceae</taxon>
        <taxon>Clostridium</taxon>
    </lineage>
</organism>
<dbReference type="AlphaFoldDB" id="L1QI65"/>
<protein>
    <submittedName>
        <fullName evidence="1">Sporulation peptidase YabG</fullName>
    </submittedName>
</protein>
<evidence type="ECO:0000313" key="1">
    <source>
        <dbReference type="EMBL" id="EKY27636.1"/>
    </source>
</evidence>
<dbReference type="EMBL" id="AMEZ01000033">
    <property type="protein sequence ID" value="EKY27636.1"/>
    <property type="molecule type" value="Genomic_DNA"/>
</dbReference>
<proteinExistence type="predicted"/>
<dbReference type="PATRIC" id="fig|545697.3.peg.1258"/>
<dbReference type="InterPro" id="IPR008764">
    <property type="entry name" value="Peptidase_U57"/>
</dbReference>
<dbReference type="MEROPS" id="U57.001"/>
<sequence length="299" mass="33501">MILEKKMVIGDTVVRKSYDKDITFKIIDIKEDNGTIIYILKGISIRIIADSPADDLEPVDISFIGEKEKILNTRVNNAIKNAISTRANRLQKEKINFRGSKSSKHPAINELAFGRPGKILHIDGDKEYLETCLKVYKQLSLDAVGRAISEKDQCTYVVDLVKEIKPDIVVLTGHDSVLKESDDYLDLNNYRNSKYYIDAVKALRNYNSSYDELVIFAGACQSCYECLLDAGANFASSPNRVLIHCLDPVFVCEKIAYTNIDSVLSITNILENTITGIKGIGGLQTRGKYREGYPKSPYL</sequence>
<dbReference type="Pfam" id="PF05582">
    <property type="entry name" value="Peptidase_U57"/>
    <property type="match status" value="1"/>
</dbReference>
<comment type="caution">
    <text evidence="1">The sequence shown here is derived from an EMBL/GenBank/DDBJ whole genome shotgun (WGS) entry which is preliminary data.</text>
</comment>
<accession>L1QI65</accession>
<gene>
    <name evidence="1" type="ORF">HMPREF0216_01279</name>
</gene>